<keyword evidence="7" id="KW-1185">Reference proteome</keyword>
<dbReference type="Gene3D" id="6.10.250.3150">
    <property type="match status" value="1"/>
</dbReference>
<keyword evidence="1" id="KW-0732">Signal</keyword>
<feature type="domain" description="M23ase beta-sheet core" evidence="4">
    <location>
        <begin position="345"/>
        <end position="439"/>
    </location>
</feature>
<dbReference type="Gene3D" id="2.70.70.10">
    <property type="entry name" value="Glucose Permease (Domain IIA)"/>
    <property type="match status" value="1"/>
</dbReference>
<dbReference type="Pfam" id="PF24568">
    <property type="entry name" value="CC_PcsB"/>
    <property type="match status" value="1"/>
</dbReference>
<evidence type="ECO:0000259" key="4">
    <source>
        <dbReference type="Pfam" id="PF01551"/>
    </source>
</evidence>
<evidence type="ECO:0000259" key="5">
    <source>
        <dbReference type="Pfam" id="PF24568"/>
    </source>
</evidence>
<dbReference type="PANTHER" id="PTHR21666:SF289">
    <property type="entry name" value="L-ALA--D-GLU ENDOPEPTIDASE"/>
    <property type="match status" value="1"/>
</dbReference>
<dbReference type="RefSeq" id="WP_072985442.1">
    <property type="nucleotide sequence ID" value="NZ_FQZB01000005.1"/>
</dbReference>
<evidence type="ECO:0000256" key="1">
    <source>
        <dbReference type="ARBA" id="ARBA00022729"/>
    </source>
</evidence>
<dbReference type="OrthoDB" id="9809488at2"/>
<sequence length="444" mass="49386">MKKNRLLSLFMCITIAFSLVVSNPKNVQAKSKEEIQSEIEANKNKINNLENEQKNISEDKEEENAKLKEVKNQIKQKNDLAEESLKKVNEVQGKVDSAQYFVDEINKNITDVKDDIEKTSKDIDKKAKEQAEKKERLGERLREIYKSNFSDQVIYILITSDSLGDLINNLTGLTTVVQNDNQLIDEVKKAQEELESNKSKLRRKKDELEKNQKEAEIKRNEVKATQGEFLSAKNKYDSDINELKVLEDNKNQAINNMSEREKQIQREQEKLGEDNAKLEGFFNNLSKTESGQSGSSSSGQSGNNGNSGQSNGVKPSSGGFIRPVGGYISCAYGPRTHPVTGKQSFHQGVDLAVGSGTPIKAAKSGVVTTATYHYIYGNMIIVDHGGGYSTLYAHQSGFNASVGQKVNQGDIIGYVGSTGWSTGPHLHFEVRINGQHTNPMQYIN</sequence>
<dbReference type="Proteomes" id="UP000184310">
    <property type="component" value="Unassembled WGS sequence"/>
</dbReference>
<dbReference type="Pfam" id="PF01551">
    <property type="entry name" value="Peptidase_M23"/>
    <property type="match status" value="1"/>
</dbReference>
<evidence type="ECO:0000313" key="7">
    <source>
        <dbReference type="Proteomes" id="UP000184310"/>
    </source>
</evidence>
<name>A0A1M6EHU7_9CLOT</name>
<dbReference type="InterPro" id="IPR016047">
    <property type="entry name" value="M23ase_b-sheet_dom"/>
</dbReference>
<proteinExistence type="predicted"/>
<reference evidence="6 7" key="1">
    <citation type="submission" date="2016-11" db="EMBL/GenBank/DDBJ databases">
        <authorList>
            <person name="Jaros S."/>
            <person name="Januszkiewicz K."/>
            <person name="Wedrychowicz H."/>
        </authorList>
    </citation>
    <scope>NUCLEOTIDE SEQUENCE [LARGE SCALE GENOMIC DNA]</scope>
    <source>
        <strain evidence="6 7">DSM 21758</strain>
    </source>
</reference>
<dbReference type="PANTHER" id="PTHR21666">
    <property type="entry name" value="PEPTIDASE-RELATED"/>
    <property type="match status" value="1"/>
</dbReference>
<evidence type="ECO:0000313" key="6">
    <source>
        <dbReference type="EMBL" id="SHI85045.1"/>
    </source>
</evidence>
<dbReference type="InterPro" id="IPR057309">
    <property type="entry name" value="PcsB_CC"/>
</dbReference>
<evidence type="ECO:0000256" key="2">
    <source>
        <dbReference type="SAM" id="Coils"/>
    </source>
</evidence>
<accession>A0A1M6EHU7</accession>
<feature type="compositionally biased region" description="Basic and acidic residues" evidence="3">
    <location>
        <begin position="51"/>
        <end position="64"/>
    </location>
</feature>
<feature type="coiled-coil region" evidence="2">
    <location>
        <begin position="177"/>
        <end position="274"/>
    </location>
</feature>
<dbReference type="SUPFAM" id="SSF51261">
    <property type="entry name" value="Duplicated hybrid motif"/>
    <property type="match status" value="1"/>
</dbReference>
<organism evidence="6 7">
    <name type="scientific">Clostridium cavendishii DSM 21758</name>
    <dbReference type="NCBI Taxonomy" id="1121302"/>
    <lineage>
        <taxon>Bacteria</taxon>
        <taxon>Bacillati</taxon>
        <taxon>Bacillota</taxon>
        <taxon>Clostridia</taxon>
        <taxon>Eubacteriales</taxon>
        <taxon>Clostridiaceae</taxon>
        <taxon>Clostridium</taxon>
    </lineage>
</organism>
<evidence type="ECO:0000256" key="3">
    <source>
        <dbReference type="SAM" id="MobiDB-lite"/>
    </source>
</evidence>
<feature type="domain" description="Peptidoglycan hydrolase PcsB coiled-coil" evidence="5">
    <location>
        <begin position="126"/>
        <end position="196"/>
    </location>
</feature>
<keyword evidence="2" id="KW-0175">Coiled coil</keyword>
<dbReference type="GO" id="GO:0004222">
    <property type="term" value="F:metalloendopeptidase activity"/>
    <property type="evidence" value="ECO:0007669"/>
    <property type="project" value="TreeGrafter"/>
</dbReference>
<feature type="compositionally biased region" description="Low complexity" evidence="3">
    <location>
        <begin position="290"/>
        <end position="312"/>
    </location>
</feature>
<dbReference type="AlphaFoldDB" id="A0A1M6EHU7"/>
<dbReference type="EMBL" id="FQZB01000005">
    <property type="protein sequence ID" value="SHI85045.1"/>
    <property type="molecule type" value="Genomic_DNA"/>
</dbReference>
<protein>
    <submittedName>
        <fullName evidence="6">Peptidase family M23</fullName>
    </submittedName>
</protein>
<dbReference type="InterPro" id="IPR050570">
    <property type="entry name" value="Cell_wall_metabolism_enzyme"/>
</dbReference>
<dbReference type="STRING" id="1121302.SAMN02745163_00857"/>
<dbReference type="CDD" id="cd12797">
    <property type="entry name" value="M23_peptidase"/>
    <property type="match status" value="1"/>
</dbReference>
<feature type="region of interest" description="Disordered" evidence="3">
    <location>
        <begin position="285"/>
        <end position="316"/>
    </location>
</feature>
<feature type="region of interest" description="Disordered" evidence="3">
    <location>
        <begin position="42"/>
        <end position="64"/>
    </location>
</feature>
<dbReference type="InterPro" id="IPR011055">
    <property type="entry name" value="Dup_hybrid_motif"/>
</dbReference>
<gene>
    <name evidence="6" type="ORF">SAMN02745163_00857</name>
</gene>